<keyword evidence="3" id="KW-1185">Reference proteome</keyword>
<name>A0A9W9YKK2_9CNID</name>
<comment type="caution">
    <text evidence="2">The sequence shown here is derived from an EMBL/GenBank/DDBJ whole genome shotgun (WGS) entry which is preliminary data.</text>
</comment>
<feature type="region of interest" description="Disordered" evidence="1">
    <location>
        <begin position="136"/>
        <end position="158"/>
    </location>
</feature>
<dbReference type="EMBL" id="MU827343">
    <property type="protein sequence ID" value="KAJ7352929.1"/>
    <property type="molecule type" value="Genomic_DNA"/>
</dbReference>
<gene>
    <name evidence="2" type="ORF">OS493_032868</name>
</gene>
<dbReference type="OrthoDB" id="5955134at2759"/>
<dbReference type="AlphaFoldDB" id="A0A9W9YKK2"/>
<evidence type="ECO:0000313" key="2">
    <source>
        <dbReference type="EMBL" id="KAJ7352929.1"/>
    </source>
</evidence>
<sequence length="158" mass="17432">MKVKNPGNRGATAIRLEKKFSLPQVNCTQNNVPKILQRTLSYESEYFTWTFGLPKIENAVKALNPTDGDQKKKGKSDRKGTNDSNGVQEGRENQGRVRANTIHNIVYNVPVSAPRTGNSVTQTLPPINTKLPKINVTAAPDTGHNSNNKSNRVQLPKI</sequence>
<dbReference type="Proteomes" id="UP001163046">
    <property type="component" value="Unassembled WGS sequence"/>
</dbReference>
<feature type="compositionally biased region" description="Polar residues" evidence="1">
    <location>
        <begin position="143"/>
        <end position="158"/>
    </location>
</feature>
<protein>
    <submittedName>
        <fullName evidence="2">Uncharacterized protein</fullName>
    </submittedName>
</protein>
<proteinExistence type="predicted"/>
<accession>A0A9W9YKK2</accession>
<reference evidence="2" key="1">
    <citation type="submission" date="2023-01" db="EMBL/GenBank/DDBJ databases">
        <title>Genome assembly of the deep-sea coral Lophelia pertusa.</title>
        <authorList>
            <person name="Herrera S."/>
            <person name="Cordes E."/>
        </authorList>
    </citation>
    <scope>NUCLEOTIDE SEQUENCE</scope>
    <source>
        <strain evidence="2">USNM1676648</strain>
        <tissue evidence="2">Polyp</tissue>
    </source>
</reference>
<evidence type="ECO:0000256" key="1">
    <source>
        <dbReference type="SAM" id="MobiDB-lite"/>
    </source>
</evidence>
<feature type="region of interest" description="Disordered" evidence="1">
    <location>
        <begin position="62"/>
        <end position="99"/>
    </location>
</feature>
<evidence type="ECO:0000313" key="3">
    <source>
        <dbReference type="Proteomes" id="UP001163046"/>
    </source>
</evidence>
<organism evidence="2 3">
    <name type="scientific">Desmophyllum pertusum</name>
    <dbReference type="NCBI Taxonomy" id="174260"/>
    <lineage>
        <taxon>Eukaryota</taxon>
        <taxon>Metazoa</taxon>
        <taxon>Cnidaria</taxon>
        <taxon>Anthozoa</taxon>
        <taxon>Hexacorallia</taxon>
        <taxon>Scleractinia</taxon>
        <taxon>Caryophylliina</taxon>
        <taxon>Caryophylliidae</taxon>
        <taxon>Desmophyllum</taxon>
    </lineage>
</organism>